<dbReference type="Proteomes" id="UP000053097">
    <property type="component" value="Unassembled WGS sequence"/>
</dbReference>
<keyword evidence="3" id="KW-1185">Reference proteome</keyword>
<dbReference type="AlphaFoldDB" id="A0A026VXB4"/>
<evidence type="ECO:0000313" key="2">
    <source>
        <dbReference type="EMBL" id="EZA47499.1"/>
    </source>
</evidence>
<feature type="non-terminal residue" evidence="2">
    <location>
        <position position="1"/>
    </location>
</feature>
<sequence length="232" mass="26395">VYTSSILITRGATPSHPFAYRYEDSWAFARTEWGQPCQRHPMKNPSYDRGYCYFSAEKVRERRRVISFEGTDSVCKGIRSSRPSRSFLSIGRFRRVVSKGRPRAECWMPRVEIRAGGMGAVIAREPHSNNRHRRFGGWMREWGRVGGSRVDGSGGSGETGRQRVSFVRPKHTSIDWACPRVEEVSPSSHPLSAFRSRPHPPRGTLFLRPPPPPSSAHSRKRPTRAAHVYMCT</sequence>
<organism evidence="2 3">
    <name type="scientific">Ooceraea biroi</name>
    <name type="common">Clonal raider ant</name>
    <name type="synonym">Cerapachys biroi</name>
    <dbReference type="NCBI Taxonomy" id="2015173"/>
    <lineage>
        <taxon>Eukaryota</taxon>
        <taxon>Metazoa</taxon>
        <taxon>Ecdysozoa</taxon>
        <taxon>Arthropoda</taxon>
        <taxon>Hexapoda</taxon>
        <taxon>Insecta</taxon>
        <taxon>Pterygota</taxon>
        <taxon>Neoptera</taxon>
        <taxon>Endopterygota</taxon>
        <taxon>Hymenoptera</taxon>
        <taxon>Apocrita</taxon>
        <taxon>Aculeata</taxon>
        <taxon>Formicoidea</taxon>
        <taxon>Formicidae</taxon>
        <taxon>Dorylinae</taxon>
        <taxon>Ooceraea</taxon>
    </lineage>
</organism>
<evidence type="ECO:0000256" key="1">
    <source>
        <dbReference type="SAM" id="MobiDB-lite"/>
    </source>
</evidence>
<name>A0A026VXB4_OOCBI</name>
<feature type="region of interest" description="Disordered" evidence="1">
    <location>
        <begin position="185"/>
        <end position="232"/>
    </location>
</feature>
<reference evidence="2 3" key="1">
    <citation type="journal article" date="2014" name="Curr. Biol.">
        <title>The genome of the clonal raider ant Cerapachys biroi.</title>
        <authorList>
            <person name="Oxley P.R."/>
            <person name="Ji L."/>
            <person name="Fetter-Pruneda I."/>
            <person name="McKenzie S.K."/>
            <person name="Li C."/>
            <person name="Hu H."/>
            <person name="Zhang G."/>
            <person name="Kronauer D.J."/>
        </authorList>
    </citation>
    <scope>NUCLEOTIDE SEQUENCE [LARGE SCALE GENOMIC DNA]</scope>
</reference>
<accession>A0A026VXB4</accession>
<dbReference type="EMBL" id="KK107847">
    <property type="protein sequence ID" value="EZA47499.1"/>
    <property type="molecule type" value="Genomic_DNA"/>
</dbReference>
<evidence type="ECO:0000313" key="3">
    <source>
        <dbReference type="Proteomes" id="UP000053097"/>
    </source>
</evidence>
<proteinExistence type="predicted"/>
<protein>
    <submittedName>
        <fullName evidence="2">Uncharacterized protein</fullName>
    </submittedName>
</protein>
<gene>
    <name evidence="2" type="ORF">X777_15626</name>
</gene>